<dbReference type="Proteomes" id="UP000239706">
    <property type="component" value="Unassembled WGS sequence"/>
</dbReference>
<proteinExistence type="predicted"/>
<keyword evidence="2" id="KW-1185">Reference proteome</keyword>
<name>A0A2T0B189_9CLOT</name>
<dbReference type="AlphaFoldDB" id="A0A2T0B189"/>
<reference evidence="1 2" key="1">
    <citation type="submission" date="2018-03" db="EMBL/GenBank/DDBJ databases">
        <title>Genome sequence of Clostridium liquoris DSM 100320.</title>
        <authorList>
            <person name="Poehlein A."/>
            <person name="Daniel R."/>
        </authorList>
    </citation>
    <scope>NUCLEOTIDE SEQUENCE [LARGE SCALE GENOMIC DNA]</scope>
    <source>
        <strain evidence="1 2">DSM 100320</strain>
    </source>
</reference>
<accession>A0A2T0B189</accession>
<evidence type="ECO:0000313" key="2">
    <source>
        <dbReference type="Proteomes" id="UP000239706"/>
    </source>
</evidence>
<gene>
    <name evidence="1" type="ORF">CLLI_25090</name>
</gene>
<dbReference type="RefSeq" id="WP_170063728.1">
    <property type="nucleotide sequence ID" value="NZ_PVXO01000066.1"/>
</dbReference>
<sequence length="48" mass="5770">MLEGNIEELKLKARQMLIDGKTLDEIRKETKLRQKDIRRIQKEITAKF</sequence>
<organism evidence="1 2">
    <name type="scientific">Clostridium liquoris</name>
    <dbReference type="NCBI Taxonomy" id="1289519"/>
    <lineage>
        <taxon>Bacteria</taxon>
        <taxon>Bacillati</taxon>
        <taxon>Bacillota</taxon>
        <taxon>Clostridia</taxon>
        <taxon>Eubacteriales</taxon>
        <taxon>Clostridiaceae</taxon>
        <taxon>Clostridium</taxon>
    </lineage>
</organism>
<dbReference type="EMBL" id="PVXO01000066">
    <property type="protein sequence ID" value="PRR77336.1"/>
    <property type="molecule type" value="Genomic_DNA"/>
</dbReference>
<evidence type="ECO:0000313" key="1">
    <source>
        <dbReference type="EMBL" id="PRR77336.1"/>
    </source>
</evidence>
<protein>
    <submittedName>
        <fullName evidence="1">Uncharacterized protein</fullName>
    </submittedName>
</protein>
<comment type="caution">
    <text evidence="1">The sequence shown here is derived from an EMBL/GenBank/DDBJ whole genome shotgun (WGS) entry which is preliminary data.</text>
</comment>